<accession>A0A9Q8YB10</accession>
<protein>
    <submittedName>
        <fullName evidence="1">Uncharacterized protein</fullName>
    </submittedName>
</protein>
<reference evidence="1" key="1">
    <citation type="submission" date="2022-06" db="EMBL/GenBank/DDBJ databases">
        <title>Physiological and biochemical characterization and genomic elucidation of a strain of the genus Ensifer adhaerens M8 that combines arsenic oxidation and chromium reduction.</title>
        <authorList>
            <person name="Li X."/>
            <person name="Yu c."/>
        </authorList>
    </citation>
    <scope>NUCLEOTIDE SEQUENCE</scope>
    <source>
        <strain evidence="1">M8</strain>
        <plasmid evidence="1">pA</plasmid>
    </source>
</reference>
<dbReference type="Proteomes" id="UP001055460">
    <property type="component" value="Plasmid pA"/>
</dbReference>
<evidence type="ECO:0000313" key="1">
    <source>
        <dbReference type="EMBL" id="USJ25652.1"/>
    </source>
</evidence>
<sequence>MDFERIGRARLMMRLPHHRKKLAESEFLALTSLIENYGAAVIENKEHDCQAIEEKVDRLLSSLFS</sequence>
<proteinExistence type="predicted"/>
<keyword evidence="1" id="KW-0614">Plasmid</keyword>
<gene>
    <name evidence="1" type="ORF">NE863_24590</name>
</gene>
<geneLocation type="plasmid" evidence="1 2">
    <name>pA</name>
</geneLocation>
<dbReference type="EMBL" id="CP098808">
    <property type="protein sequence ID" value="USJ25652.1"/>
    <property type="molecule type" value="Genomic_DNA"/>
</dbReference>
<dbReference type="RefSeq" id="WP_060529396.1">
    <property type="nucleotide sequence ID" value="NZ_CAXURO020000002.1"/>
</dbReference>
<dbReference type="AlphaFoldDB" id="A0A9Q8YB10"/>
<name>A0A9Q8YB10_ENSAD</name>
<organism evidence="1 2">
    <name type="scientific">Ensifer adhaerens</name>
    <name type="common">Sinorhizobium morelense</name>
    <dbReference type="NCBI Taxonomy" id="106592"/>
    <lineage>
        <taxon>Bacteria</taxon>
        <taxon>Pseudomonadati</taxon>
        <taxon>Pseudomonadota</taxon>
        <taxon>Alphaproteobacteria</taxon>
        <taxon>Hyphomicrobiales</taxon>
        <taxon>Rhizobiaceae</taxon>
        <taxon>Sinorhizobium/Ensifer group</taxon>
        <taxon>Ensifer</taxon>
    </lineage>
</organism>
<evidence type="ECO:0000313" key="2">
    <source>
        <dbReference type="Proteomes" id="UP001055460"/>
    </source>
</evidence>